<keyword evidence="2" id="KW-1185">Reference proteome</keyword>
<dbReference type="Proteomes" id="UP000696280">
    <property type="component" value="Unassembled WGS sequence"/>
</dbReference>
<name>A0A9N9KNY9_9HELO</name>
<gene>
    <name evidence="1" type="ORF">HYFRA_00002085</name>
</gene>
<accession>A0A9N9KNY9</accession>
<reference evidence="1" key="1">
    <citation type="submission" date="2021-07" db="EMBL/GenBank/DDBJ databases">
        <authorList>
            <person name="Durling M."/>
        </authorList>
    </citation>
    <scope>NUCLEOTIDE SEQUENCE</scope>
</reference>
<protein>
    <submittedName>
        <fullName evidence="1">Uncharacterized protein</fullName>
    </submittedName>
</protein>
<organism evidence="1 2">
    <name type="scientific">Hymenoscyphus fraxineus</name>
    <dbReference type="NCBI Taxonomy" id="746836"/>
    <lineage>
        <taxon>Eukaryota</taxon>
        <taxon>Fungi</taxon>
        <taxon>Dikarya</taxon>
        <taxon>Ascomycota</taxon>
        <taxon>Pezizomycotina</taxon>
        <taxon>Leotiomycetes</taxon>
        <taxon>Helotiales</taxon>
        <taxon>Helotiaceae</taxon>
        <taxon>Hymenoscyphus</taxon>
    </lineage>
</organism>
<comment type="caution">
    <text evidence="1">The sequence shown here is derived from an EMBL/GenBank/DDBJ whole genome shotgun (WGS) entry which is preliminary data.</text>
</comment>
<dbReference type="AlphaFoldDB" id="A0A9N9KNY9"/>
<dbReference type="OrthoDB" id="10273551at2759"/>
<proteinExistence type="predicted"/>
<evidence type="ECO:0000313" key="1">
    <source>
        <dbReference type="EMBL" id="CAG8948957.1"/>
    </source>
</evidence>
<dbReference type="EMBL" id="CAJVRL010000001">
    <property type="protein sequence ID" value="CAG8948957.1"/>
    <property type="molecule type" value="Genomic_DNA"/>
</dbReference>
<evidence type="ECO:0000313" key="2">
    <source>
        <dbReference type="Proteomes" id="UP000696280"/>
    </source>
</evidence>
<sequence>MSKFRLEGTSAHTFRGCMLIVPTFRLSRYGEYFLMGLQVQVPSNIVMIISLRINWNGGYNRACT</sequence>